<dbReference type="OrthoDB" id="8070155at2759"/>
<dbReference type="AlphaFoldDB" id="W8BNP9"/>
<dbReference type="KEGG" id="ccat:101456766"/>
<reference evidence="3" key="1">
    <citation type="submission" date="2013-07" db="EMBL/GenBank/DDBJ databases">
        <authorList>
            <person name="Geib S."/>
        </authorList>
    </citation>
    <scope>NUCLEOTIDE SEQUENCE</scope>
</reference>
<feature type="chain" id="PRO_5004909393" evidence="2">
    <location>
        <begin position="21"/>
        <end position="468"/>
    </location>
</feature>
<feature type="signal peptide" evidence="2">
    <location>
        <begin position="1"/>
        <end position="20"/>
    </location>
</feature>
<reference evidence="3" key="2">
    <citation type="journal article" date="2014" name="BMC Genomics">
        <title>A genomic perspective to assessing quality of mass-reared SIT flies used in Mediterranean fruit fly (Ceratitis capitata) eradication in California.</title>
        <authorList>
            <person name="Calla B."/>
            <person name="Hall B."/>
            <person name="Hou S."/>
            <person name="Geib S.M."/>
        </authorList>
    </citation>
    <scope>NUCLEOTIDE SEQUENCE</scope>
</reference>
<evidence type="ECO:0000313" key="3">
    <source>
        <dbReference type="EMBL" id="JAC00443.1"/>
    </source>
</evidence>
<feature type="compositionally biased region" description="Polar residues" evidence="1">
    <location>
        <begin position="292"/>
        <end position="302"/>
    </location>
</feature>
<dbReference type="RefSeq" id="XP_004530546.1">
    <property type="nucleotide sequence ID" value="XM_004530489.3"/>
</dbReference>
<protein>
    <submittedName>
        <fullName evidence="3">Uncharacterized protein</fullName>
    </submittedName>
</protein>
<proteinExistence type="evidence at transcript level"/>
<sequence length="468" mass="46639">MNLFMFYGAALLLLTAHICASSTPKAESRISVPVKPKREAPLSSSGYHGPSYKYLPPAPVANSYNSYSSHGSSSLAGFGSSSSAGLGYDLGAGAPKIETYIVQTEPAYSGHASHGSASYSGSGSSSSSNHFGGVQGVSSGSAGGSGYRYSNGGPHFSAGGSTLLGHSSHSGGGNYKHYTKARPHIQTFIVPASSLAHSSGGGSSAGHHATHFGGTGSSGAGYQYTPSFGSTLHSTAGVGGFGSAHNIGFGGASFGGHSGGSLGTHGGSNSVSYNPQQGYSYSGSNHGGNVGTTLSFTSQGSHSGAEYAHSAPPSIPSTSYGVPAGPAVTTYHQGAGVSAGHSFHSGAGDETPAYAVGHKGLGHFGFSASKPHALNTNFISSSSSSHGDHSSRAPFKPSTLLGTTYEVSAPGSQYLPPTSPGYEYQTQAILHSGATATGSASAHVNEPDSGYLPPISTPGGAYLPPHQH</sequence>
<accession>W8BNP9</accession>
<dbReference type="EMBL" id="GAMC01006113">
    <property type="protein sequence ID" value="JAC00443.1"/>
    <property type="molecule type" value="mRNA"/>
</dbReference>
<feature type="region of interest" description="Disordered" evidence="1">
    <location>
        <begin position="266"/>
        <end position="285"/>
    </location>
</feature>
<name>W8BNP9_CERCA</name>
<dbReference type="GeneID" id="101456766"/>
<feature type="region of interest" description="Disordered" evidence="1">
    <location>
        <begin position="290"/>
        <end position="321"/>
    </location>
</feature>
<feature type="region of interest" description="Disordered" evidence="1">
    <location>
        <begin position="439"/>
        <end position="468"/>
    </location>
</feature>
<keyword evidence="2" id="KW-0732">Signal</keyword>
<evidence type="ECO:0000256" key="2">
    <source>
        <dbReference type="SAM" id="SignalP"/>
    </source>
</evidence>
<feature type="compositionally biased region" description="Low complexity" evidence="1">
    <location>
        <begin position="112"/>
        <end position="128"/>
    </location>
</feature>
<organism evidence="3">
    <name type="scientific">Ceratitis capitata</name>
    <name type="common">Mediterranean fruit fly</name>
    <name type="synonym">Tephritis capitata</name>
    <dbReference type="NCBI Taxonomy" id="7213"/>
    <lineage>
        <taxon>Eukaryota</taxon>
        <taxon>Metazoa</taxon>
        <taxon>Ecdysozoa</taxon>
        <taxon>Arthropoda</taxon>
        <taxon>Hexapoda</taxon>
        <taxon>Insecta</taxon>
        <taxon>Pterygota</taxon>
        <taxon>Neoptera</taxon>
        <taxon>Endopterygota</taxon>
        <taxon>Diptera</taxon>
        <taxon>Brachycera</taxon>
        <taxon>Muscomorpha</taxon>
        <taxon>Tephritoidea</taxon>
        <taxon>Tephritidae</taxon>
        <taxon>Ceratitis</taxon>
        <taxon>Ceratitis</taxon>
    </lineage>
</organism>
<feature type="region of interest" description="Disordered" evidence="1">
    <location>
        <begin position="112"/>
        <end position="137"/>
    </location>
</feature>
<evidence type="ECO:0000256" key="1">
    <source>
        <dbReference type="SAM" id="MobiDB-lite"/>
    </source>
</evidence>